<dbReference type="EMBL" id="GDIQ01008101">
    <property type="protein sequence ID" value="JAN86636.1"/>
    <property type="molecule type" value="Transcribed_RNA"/>
</dbReference>
<proteinExistence type="predicted"/>
<dbReference type="InterPro" id="IPR009069">
    <property type="entry name" value="Cys_alpha_HP_mot_SF"/>
</dbReference>
<accession>A0A0P6ACP8</accession>
<gene>
    <name evidence="2" type="ORF">OUZ56_002390</name>
</gene>
<sequence>MSAMTPRFTVGVNKANGRRPCREPVPFQEILPLKLKDSVSGKGDRTSEVACLQDMAVMLACFKKHDFNQALCSKEIGAFQTCYTNFMIDHQKEKNMESTMAGTKSKLPYRTLNKILKKYPSA</sequence>
<reference evidence="1" key="1">
    <citation type="submission" date="2015-10" db="EMBL/GenBank/DDBJ databases">
        <title>EvidentialGene: Evidence-directed Construction of Complete mRNA Transcriptomes without Genomes.</title>
        <authorList>
            <person name="Gilbert D.G."/>
        </authorList>
    </citation>
    <scope>NUCLEOTIDE SEQUENCE</scope>
</reference>
<dbReference type="PANTHER" id="PTHR31278">
    <property type="entry name" value="CHCHD1"/>
    <property type="match status" value="1"/>
</dbReference>
<dbReference type="GO" id="GO:0003723">
    <property type="term" value="F:RNA binding"/>
    <property type="evidence" value="ECO:0007669"/>
    <property type="project" value="TreeGrafter"/>
</dbReference>
<organism evidence="1">
    <name type="scientific">Daphnia magna</name>
    <dbReference type="NCBI Taxonomy" id="35525"/>
    <lineage>
        <taxon>Eukaryota</taxon>
        <taxon>Metazoa</taxon>
        <taxon>Ecdysozoa</taxon>
        <taxon>Arthropoda</taxon>
        <taxon>Crustacea</taxon>
        <taxon>Branchiopoda</taxon>
        <taxon>Diplostraca</taxon>
        <taxon>Cladocera</taxon>
        <taxon>Anomopoda</taxon>
        <taxon>Daphniidae</taxon>
        <taxon>Daphnia</taxon>
    </lineage>
</organism>
<dbReference type="SUPFAM" id="SSF47072">
    <property type="entry name" value="Cysteine alpha-hairpin motif"/>
    <property type="match status" value="1"/>
</dbReference>
<dbReference type="OrthoDB" id="5825849at2759"/>
<dbReference type="EMBL" id="JAOYFB010000036">
    <property type="protein sequence ID" value="KAK4020409.1"/>
    <property type="molecule type" value="Genomic_DNA"/>
</dbReference>
<dbReference type="InterPro" id="IPR033620">
    <property type="entry name" value="Ribosomal_mS37_met"/>
</dbReference>
<dbReference type="GO" id="GO:0005654">
    <property type="term" value="C:nucleoplasm"/>
    <property type="evidence" value="ECO:0007669"/>
    <property type="project" value="TreeGrafter"/>
</dbReference>
<dbReference type="KEGG" id="dmk:116916792"/>
<evidence type="ECO:0000313" key="1">
    <source>
        <dbReference type="EMBL" id="JAN86636.1"/>
    </source>
</evidence>
<reference evidence="2 3" key="2">
    <citation type="journal article" date="2023" name="Nucleic Acids Res.">
        <title>The hologenome of Daphnia magna reveals possible DNA methylation and microbiome-mediated evolution of the host genome.</title>
        <authorList>
            <person name="Chaturvedi A."/>
            <person name="Li X."/>
            <person name="Dhandapani V."/>
            <person name="Marshall H."/>
            <person name="Kissane S."/>
            <person name="Cuenca-Cambronero M."/>
            <person name="Asole G."/>
            <person name="Calvet F."/>
            <person name="Ruiz-Romero M."/>
            <person name="Marangio P."/>
            <person name="Guigo R."/>
            <person name="Rago D."/>
            <person name="Mirbahai L."/>
            <person name="Eastwood N."/>
            <person name="Colbourne J.K."/>
            <person name="Zhou J."/>
            <person name="Mallon E."/>
            <person name="Orsini L."/>
        </authorList>
    </citation>
    <scope>NUCLEOTIDE SEQUENCE [LARGE SCALE GENOMIC DNA]</scope>
    <source>
        <strain evidence="2">LRV0_1</strain>
    </source>
</reference>
<dbReference type="GO" id="GO:0005761">
    <property type="term" value="C:mitochondrial ribosome"/>
    <property type="evidence" value="ECO:0007669"/>
    <property type="project" value="InterPro"/>
</dbReference>
<dbReference type="PANTHER" id="PTHR31278:SF2">
    <property type="entry name" value="SMALL RIBOSOMAL SUBUNIT PROTEIN MS37"/>
    <property type="match status" value="1"/>
</dbReference>
<name>A0A0P6ACP8_9CRUS</name>
<dbReference type="Proteomes" id="UP001234178">
    <property type="component" value="Unassembled WGS sequence"/>
</dbReference>
<dbReference type="GO" id="GO:0032543">
    <property type="term" value="P:mitochondrial translation"/>
    <property type="evidence" value="ECO:0007669"/>
    <property type="project" value="InterPro"/>
</dbReference>
<dbReference type="AlphaFoldDB" id="A0A0P6ACP8"/>
<evidence type="ECO:0000313" key="3">
    <source>
        <dbReference type="Proteomes" id="UP001234178"/>
    </source>
</evidence>
<evidence type="ECO:0000313" key="2">
    <source>
        <dbReference type="EMBL" id="KAK4020409.1"/>
    </source>
</evidence>
<protein>
    <submittedName>
        <fullName evidence="1">Coiled-coil-helix-coiled-coil-helix domain-containing protein</fullName>
    </submittedName>
</protein>
<keyword evidence="3" id="KW-1185">Reference proteome</keyword>